<protein>
    <recommendedName>
        <fullName evidence="1">Xylose isomerase-like TIM barrel domain-containing protein</fullName>
    </recommendedName>
</protein>
<sequence length="277" mass="31749">MQLGISALGHIIEIGSSGNYKNLIDLQLKASEACLNFAEKNRISLVELVLDPPEMFKKENYKSFIDLISSYSLEKQIHAPFIDVNLCSHNDHISKASVKLYIETIKICNATDIKTMTIHPGLANFLINKTRKFNILRLKQAIQSLLDFSKNTKVSVCLENMPQNTHIMTGNNNIEEVFKIIKRQNLFLCYDTSHFYTCDGDVKRLWSEFHEIIRNVHIVDNFSKTTDTHPPLGTGKINFKEIFEIMKSYNYKGAFIIELSTAKDLPQSIDFIKKLIK</sequence>
<dbReference type="SUPFAM" id="SSF51658">
    <property type="entry name" value="Xylose isomerase-like"/>
    <property type="match status" value="1"/>
</dbReference>
<dbReference type="InterPro" id="IPR013022">
    <property type="entry name" value="Xyl_isomerase-like_TIM-brl"/>
</dbReference>
<dbReference type="Pfam" id="PF01261">
    <property type="entry name" value="AP_endonuc_2"/>
    <property type="match status" value="1"/>
</dbReference>
<reference evidence="2" key="1">
    <citation type="journal article" date="2015" name="Nature">
        <title>Complex archaea that bridge the gap between prokaryotes and eukaryotes.</title>
        <authorList>
            <person name="Spang A."/>
            <person name="Saw J.H."/>
            <person name="Jorgensen S.L."/>
            <person name="Zaremba-Niedzwiedzka K."/>
            <person name="Martijn J."/>
            <person name="Lind A.E."/>
            <person name="van Eijk R."/>
            <person name="Schleper C."/>
            <person name="Guy L."/>
            <person name="Ettema T.J."/>
        </authorList>
    </citation>
    <scope>NUCLEOTIDE SEQUENCE</scope>
</reference>
<gene>
    <name evidence="2" type="ORF">LCGC14_1703740</name>
</gene>
<dbReference type="EMBL" id="LAZR01015092">
    <property type="protein sequence ID" value="KKM14676.1"/>
    <property type="molecule type" value="Genomic_DNA"/>
</dbReference>
<dbReference type="InterPro" id="IPR036237">
    <property type="entry name" value="Xyl_isomerase-like_sf"/>
</dbReference>
<dbReference type="AlphaFoldDB" id="A0A0F9HGW7"/>
<feature type="domain" description="Xylose isomerase-like TIM barrel" evidence="1">
    <location>
        <begin position="46"/>
        <end position="275"/>
    </location>
</feature>
<dbReference type="GO" id="GO:0006281">
    <property type="term" value="P:DNA repair"/>
    <property type="evidence" value="ECO:0007669"/>
    <property type="project" value="InterPro"/>
</dbReference>
<dbReference type="PANTHER" id="PTHR12110">
    <property type="entry name" value="HYDROXYPYRUVATE ISOMERASE"/>
    <property type="match status" value="1"/>
</dbReference>
<dbReference type="InterPro" id="IPR001719">
    <property type="entry name" value="AP_endonuc_2"/>
</dbReference>
<proteinExistence type="predicted"/>
<organism evidence="2">
    <name type="scientific">marine sediment metagenome</name>
    <dbReference type="NCBI Taxonomy" id="412755"/>
    <lineage>
        <taxon>unclassified sequences</taxon>
        <taxon>metagenomes</taxon>
        <taxon>ecological metagenomes</taxon>
    </lineage>
</organism>
<dbReference type="PANTHER" id="PTHR12110:SF21">
    <property type="entry name" value="XYLOSE ISOMERASE-LIKE TIM BARREL DOMAIN-CONTAINING PROTEIN"/>
    <property type="match status" value="1"/>
</dbReference>
<accession>A0A0F9HGW7</accession>
<name>A0A0F9HGW7_9ZZZZ</name>
<dbReference type="SMART" id="SM00518">
    <property type="entry name" value="AP2Ec"/>
    <property type="match status" value="1"/>
</dbReference>
<comment type="caution">
    <text evidence="2">The sequence shown here is derived from an EMBL/GenBank/DDBJ whole genome shotgun (WGS) entry which is preliminary data.</text>
</comment>
<dbReference type="InterPro" id="IPR050312">
    <property type="entry name" value="IolE/XylAMocC-like"/>
</dbReference>
<evidence type="ECO:0000259" key="1">
    <source>
        <dbReference type="Pfam" id="PF01261"/>
    </source>
</evidence>
<dbReference type="Gene3D" id="3.20.20.150">
    <property type="entry name" value="Divalent-metal-dependent TIM barrel enzymes"/>
    <property type="match status" value="1"/>
</dbReference>
<dbReference type="GO" id="GO:0003677">
    <property type="term" value="F:DNA binding"/>
    <property type="evidence" value="ECO:0007669"/>
    <property type="project" value="InterPro"/>
</dbReference>
<dbReference type="GO" id="GO:0008270">
    <property type="term" value="F:zinc ion binding"/>
    <property type="evidence" value="ECO:0007669"/>
    <property type="project" value="InterPro"/>
</dbReference>
<evidence type="ECO:0000313" key="2">
    <source>
        <dbReference type="EMBL" id="KKM14676.1"/>
    </source>
</evidence>